<dbReference type="OrthoDB" id="5290015at2759"/>
<comment type="caution">
    <text evidence="1">The sequence shown here is derived from an EMBL/GenBank/DDBJ whole genome shotgun (WGS) entry which is preliminary data.</text>
</comment>
<proteinExistence type="predicted"/>
<dbReference type="AlphaFoldDB" id="A0A167YQA6"/>
<accession>A0A167YQA6</accession>
<evidence type="ECO:0000313" key="2">
    <source>
        <dbReference type="Proteomes" id="UP000076874"/>
    </source>
</evidence>
<organism evidence="1 2">
    <name type="scientific">Niveomyces insectorum RCEF 264</name>
    <dbReference type="NCBI Taxonomy" id="1081102"/>
    <lineage>
        <taxon>Eukaryota</taxon>
        <taxon>Fungi</taxon>
        <taxon>Dikarya</taxon>
        <taxon>Ascomycota</taxon>
        <taxon>Pezizomycotina</taxon>
        <taxon>Sordariomycetes</taxon>
        <taxon>Hypocreomycetidae</taxon>
        <taxon>Hypocreales</taxon>
        <taxon>Cordycipitaceae</taxon>
        <taxon>Niveomyces</taxon>
    </lineage>
</organism>
<keyword evidence="2" id="KW-1185">Reference proteome</keyword>
<dbReference type="EMBL" id="AZHD01000002">
    <property type="protein sequence ID" value="OAA66567.1"/>
    <property type="molecule type" value="Genomic_DNA"/>
</dbReference>
<dbReference type="Proteomes" id="UP000076874">
    <property type="component" value="Unassembled WGS sequence"/>
</dbReference>
<gene>
    <name evidence="1" type="ORF">SPI_01143</name>
</gene>
<protein>
    <submittedName>
        <fullName evidence="1">Uncharacterized protein</fullName>
    </submittedName>
</protein>
<reference evidence="1 2" key="1">
    <citation type="journal article" date="2016" name="Genome Biol. Evol.">
        <title>Divergent and convergent evolution of fungal pathogenicity.</title>
        <authorList>
            <person name="Shang Y."/>
            <person name="Xiao G."/>
            <person name="Zheng P."/>
            <person name="Cen K."/>
            <person name="Zhan S."/>
            <person name="Wang C."/>
        </authorList>
    </citation>
    <scope>NUCLEOTIDE SEQUENCE [LARGE SCALE GENOMIC DNA]</scope>
    <source>
        <strain evidence="1 2">RCEF 264</strain>
    </source>
</reference>
<name>A0A167YQA6_9HYPO</name>
<sequence length="148" mass="16195">MASHHTHAGPGINGLDMKQVKLDNTESQLPKNTATFTTVAAAVNLGLKILESSHGKDVLQQLGNGVVQGWIAQDEPFEFQGSIAVMAQYVQHFLQELRRDFAQIVIADIAGPHVLASSQRVPGWNGDLLNYVPKMALEMTFNHCVRCC</sequence>
<evidence type="ECO:0000313" key="1">
    <source>
        <dbReference type="EMBL" id="OAA66567.1"/>
    </source>
</evidence>